<gene>
    <name evidence="1" type="ORF">RRU01S_04_00310</name>
</gene>
<proteinExistence type="predicted"/>
<dbReference type="AlphaFoldDB" id="A0A081CRB3"/>
<name>A0A081CRB3_9HYPH</name>
<reference evidence="1 2" key="1">
    <citation type="submission" date="2014-08" db="EMBL/GenBank/DDBJ databases">
        <title>Whole genome shotgun sequence of Rhizobium rubi NBRC 13261.</title>
        <authorList>
            <person name="Katano-Makiyama Y."/>
            <person name="Hosoyama A."/>
            <person name="Hashimoto M."/>
            <person name="Hosoyama Y."/>
            <person name="Noguchi M."/>
            <person name="Tsuchikane K."/>
            <person name="Uohara A."/>
            <person name="Ohji S."/>
            <person name="Ichikawa N."/>
            <person name="Kimura A."/>
            <person name="Yamazoe A."/>
            <person name="Fujita N."/>
        </authorList>
    </citation>
    <scope>NUCLEOTIDE SEQUENCE [LARGE SCALE GENOMIC DNA]</scope>
    <source>
        <strain evidence="1 2">NBRC 13261</strain>
    </source>
</reference>
<sequence length="58" mass="6489">MNNITPTNANATPTAKALREFVSPMLCLLYVDSNHYDPFVSLGKRNLYCVAHENGNDF</sequence>
<dbReference type="Proteomes" id="UP000028701">
    <property type="component" value="Unassembled WGS sequence"/>
</dbReference>
<dbReference type="EMBL" id="BBJU01000004">
    <property type="protein sequence ID" value="GAK69209.1"/>
    <property type="molecule type" value="Genomic_DNA"/>
</dbReference>
<accession>A0A081CRB3</accession>
<comment type="caution">
    <text evidence="1">The sequence shown here is derived from an EMBL/GenBank/DDBJ whole genome shotgun (WGS) entry which is preliminary data.</text>
</comment>
<organism evidence="1 2">
    <name type="scientific">Agrobacterium rubi TR3 = NBRC 13261</name>
    <dbReference type="NCBI Taxonomy" id="1368415"/>
    <lineage>
        <taxon>Bacteria</taxon>
        <taxon>Pseudomonadati</taxon>
        <taxon>Pseudomonadota</taxon>
        <taxon>Alphaproteobacteria</taxon>
        <taxon>Hyphomicrobiales</taxon>
        <taxon>Rhizobiaceae</taxon>
        <taxon>Rhizobium/Agrobacterium group</taxon>
        <taxon>Agrobacterium</taxon>
    </lineage>
</organism>
<evidence type="ECO:0000313" key="1">
    <source>
        <dbReference type="EMBL" id="GAK69209.1"/>
    </source>
</evidence>
<evidence type="ECO:0000313" key="2">
    <source>
        <dbReference type="Proteomes" id="UP000028701"/>
    </source>
</evidence>
<protein>
    <submittedName>
        <fullName evidence="1">Uncharacterized protein</fullName>
    </submittedName>
</protein>